<dbReference type="SUPFAM" id="SSF109854">
    <property type="entry name" value="DinB/YfiT-like putative metalloenzymes"/>
    <property type="match status" value="1"/>
</dbReference>
<dbReference type="EMBL" id="AUBJ02000001">
    <property type="protein sequence ID" value="MCP2334159.1"/>
    <property type="molecule type" value="Genomic_DNA"/>
</dbReference>
<dbReference type="Proteomes" id="UP000791080">
    <property type="component" value="Unassembled WGS sequence"/>
</dbReference>
<dbReference type="InterPro" id="IPR034660">
    <property type="entry name" value="DinB/YfiT-like"/>
</dbReference>
<comment type="caution">
    <text evidence="1">The sequence shown here is derived from an EMBL/GenBank/DDBJ whole genome shotgun (WGS) entry which is preliminary data.</text>
</comment>
<proteinExistence type="predicted"/>
<evidence type="ECO:0000313" key="1">
    <source>
        <dbReference type="EMBL" id="MCP2334159.1"/>
    </source>
</evidence>
<keyword evidence="2" id="KW-1185">Reference proteome</keyword>
<organism evidence="1 2">
    <name type="scientific">Actinoalloteichus caeruleus DSM 43889</name>
    <dbReference type="NCBI Taxonomy" id="1120930"/>
    <lineage>
        <taxon>Bacteria</taxon>
        <taxon>Bacillati</taxon>
        <taxon>Actinomycetota</taxon>
        <taxon>Actinomycetes</taxon>
        <taxon>Pseudonocardiales</taxon>
        <taxon>Pseudonocardiaceae</taxon>
        <taxon>Actinoalloteichus</taxon>
        <taxon>Actinoalloteichus cyanogriseus</taxon>
    </lineage>
</organism>
<reference evidence="1 2" key="2">
    <citation type="submission" date="2022-06" db="EMBL/GenBank/DDBJ databases">
        <title>Genomic Encyclopedia of Type Strains, Phase I: the one thousand microbial genomes (KMG-I) project.</title>
        <authorList>
            <person name="Kyrpides N."/>
        </authorList>
    </citation>
    <scope>NUCLEOTIDE SEQUENCE [LARGE SCALE GENOMIC DNA]</scope>
    <source>
        <strain evidence="1 2">DSM 43889</strain>
    </source>
</reference>
<gene>
    <name evidence="1" type="ORF">G443_004429</name>
</gene>
<name>A0ABT1JPI0_ACTCY</name>
<protein>
    <recommendedName>
        <fullName evidence="3">Mycothiol-dependent maleylpyruvate isomerase metal-binding domain-containing protein</fullName>
    </recommendedName>
</protein>
<dbReference type="RefSeq" id="WP_051313865.1">
    <property type="nucleotide sequence ID" value="NZ_AUBJ02000001.1"/>
</dbReference>
<evidence type="ECO:0000313" key="2">
    <source>
        <dbReference type="Proteomes" id="UP000791080"/>
    </source>
</evidence>
<sequence>MAHSEPARRNPVTAEDLDRAAEGVLAVLAAATDREWREVRAAGLDWTCHATAEHVADDLFFSAVTLAGRSHEQLACWLRAEDGATAAQLVEVIRASAALLTVAFRTAPPGARGACADGRADAEGLLAVGVAELVLHGYDLALGLGLDYRAPVDVARRLLGRLFPQIPEEGWSVDSWHVLLWSTGRADIPGVDAVGRWQWQVEPLDEPRPDLAPVVTRAR</sequence>
<evidence type="ECO:0008006" key="3">
    <source>
        <dbReference type="Google" id="ProtNLM"/>
    </source>
</evidence>
<reference evidence="1 2" key="1">
    <citation type="submission" date="2013-07" db="EMBL/GenBank/DDBJ databases">
        <authorList>
            <consortium name="DOE Joint Genome Institute"/>
            <person name="Reeve W."/>
            <person name="Huntemann M."/>
            <person name="Han J."/>
            <person name="Chen A."/>
            <person name="Kyrpides N."/>
            <person name="Mavromatis K."/>
            <person name="Markowitz V."/>
            <person name="Palaniappan K."/>
            <person name="Ivanova N."/>
            <person name="Schaumberg A."/>
            <person name="Pati A."/>
            <person name="Liolios K."/>
            <person name="Nordberg H.P."/>
            <person name="Cantor M.N."/>
            <person name="Hua S.X."/>
            <person name="Woyke T."/>
        </authorList>
    </citation>
    <scope>NUCLEOTIDE SEQUENCE [LARGE SCALE GENOMIC DNA]</scope>
    <source>
        <strain evidence="1 2">DSM 43889</strain>
    </source>
</reference>
<accession>A0ABT1JPI0</accession>